<evidence type="ECO:0000313" key="7">
    <source>
        <dbReference type="EMBL" id="CAH2233265.1"/>
    </source>
</evidence>
<dbReference type="InterPro" id="IPR013818">
    <property type="entry name" value="Lipase"/>
</dbReference>
<dbReference type="SUPFAM" id="SSF53474">
    <property type="entry name" value="alpha/beta-Hydrolases"/>
    <property type="match status" value="1"/>
</dbReference>
<feature type="domain" description="Lipase" evidence="6">
    <location>
        <begin position="45"/>
        <end position="309"/>
    </location>
</feature>
<name>A0A8S4R993_9NEOP</name>
<dbReference type="OrthoDB" id="199913at2759"/>
<dbReference type="PANTHER" id="PTHR11610">
    <property type="entry name" value="LIPASE"/>
    <property type="match status" value="1"/>
</dbReference>
<sequence length="344" mass="38872">MERVFYILCLFLFLNTQANWVAEYGPFKTLLYSDWITCDHSKNSELNVTATEVYFYDFQNDFNYSYTIDSAAEAIRNAYNLDVTRRLIVFVPGYKSHIIRNAPELIRMAFKNVPNVYLMIIDHSIYTSAQGGRLKSYERSVNYAYDLGKAVGQLLTKFRLIGFESKYMHCIGHSLGSQILGYAGSTYTNMTLEKVWRITGIDPAGPCFSNSFVENQLRSGVAEYVEVYHCNAGGLGTTSVLADTDFFLNDGKTQPHCDASFLTSFGDSEARCSHKSCVKYWTETVSNPGWYLAWKCDSYKAFSKGKCAANEVTIAGYSNPGNATGVFYASTETHDLDMRLKSWR</sequence>
<dbReference type="InterPro" id="IPR000734">
    <property type="entry name" value="TAG_lipase"/>
</dbReference>
<dbReference type="GO" id="GO:0016298">
    <property type="term" value="F:lipase activity"/>
    <property type="evidence" value="ECO:0007669"/>
    <property type="project" value="InterPro"/>
</dbReference>
<evidence type="ECO:0000313" key="8">
    <source>
        <dbReference type="Proteomes" id="UP000838756"/>
    </source>
</evidence>
<dbReference type="EMBL" id="CAKXAJ010024950">
    <property type="protein sequence ID" value="CAH2233265.1"/>
    <property type="molecule type" value="Genomic_DNA"/>
</dbReference>
<comment type="subcellular location">
    <subcellularLocation>
        <location evidence="1">Secreted</location>
    </subcellularLocation>
</comment>
<reference evidence="7" key="1">
    <citation type="submission" date="2022-03" db="EMBL/GenBank/DDBJ databases">
        <authorList>
            <person name="Lindestad O."/>
        </authorList>
    </citation>
    <scope>NUCLEOTIDE SEQUENCE</scope>
</reference>
<evidence type="ECO:0000256" key="3">
    <source>
        <dbReference type="ARBA" id="ARBA00022525"/>
    </source>
</evidence>
<evidence type="ECO:0000256" key="1">
    <source>
        <dbReference type="ARBA" id="ARBA00004613"/>
    </source>
</evidence>
<evidence type="ECO:0000256" key="4">
    <source>
        <dbReference type="RuleBase" id="RU004262"/>
    </source>
</evidence>
<organism evidence="7 8">
    <name type="scientific">Pararge aegeria aegeria</name>
    <dbReference type="NCBI Taxonomy" id="348720"/>
    <lineage>
        <taxon>Eukaryota</taxon>
        <taxon>Metazoa</taxon>
        <taxon>Ecdysozoa</taxon>
        <taxon>Arthropoda</taxon>
        <taxon>Hexapoda</taxon>
        <taxon>Insecta</taxon>
        <taxon>Pterygota</taxon>
        <taxon>Neoptera</taxon>
        <taxon>Endopterygota</taxon>
        <taxon>Lepidoptera</taxon>
        <taxon>Glossata</taxon>
        <taxon>Ditrysia</taxon>
        <taxon>Papilionoidea</taxon>
        <taxon>Nymphalidae</taxon>
        <taxon>Satyrinae</taxon>
        <taxon>Satyrini</taxon>
        <taxon>Parargina</taxon>
        <taxon>Pararge</taxon>
    </lineage>
</organism>
<comment type="caution">
    <text evidence="7">The sequence shown here is derived from an EMBL/GenBank/DDBJ whole genome shotgun (WGS) entry which is preliminary data.</text>
</comment>
<dbReference type="PRINTS" id="PR00821">
    <property type="entry name" value="TAGLIPASE"/>
</dbReference>
<dbReference type="Proteomes" id="UP000838756">
    <property type="component" value="Unassembled WGS sequence"/>
</dbReference>
<evidence type="ECO:0000256" key="2">
    <source>
        <dbReference type="ARBA" id="ARBA00010701"/>
    </source>
</evidence>
<dbReference type="Pfam" id="PF00151">
    <property type="entry name" value="Lipase"/>
    <property type="match status" value="1"/>
</dbReference>
<keyword evidence="5" id="KW-0732">Signal</keyword>
<dbReference type="PANTHER" id="PTHR11610:SF178">
    <property type="entry name" value="LIPASE MEMBER H-A-LIKE PROTEIN"/>
    <property type="match status" value="1"/>
</dbReference>
<evidence type="ECO:0000259" key="6">
    <source>
        <dbReference type="Pfam" id="PF00151"/>
    </source>
</evidence>
<dbReference type="GO" id="GO:0005615">
    <property type="term" value="C:extracellular space"/>
    <property type="evidence" value="ECO:0007669"/>
    <property type="project" value="TreeGrafter"/>
</dbReference>
<gene>
    <name evidence="7" type="primary">jg2982</name>
    <name evidence="7" type="ORF">PAEG_LOCUS11362</name>
</gene>
<dbReference type="Gene3D" id="3.40.50.1820">
    <property type="entry name" value="alpha/beta hydrolase"/>
    <property type="match status" value="1"/>
</dbReference>
<keyword evidence="8" id="KW-1185">Reference proteome</keyword>
<dbReference type="GO" id="GO:0016042">
    <property type="term" value="P:lipid catabolic process"/>
    <property type="evidence" value="ECO:0007669"/>
    <property type="project" value="TreeGrafter"/>
</dbReference>
<dbReference type="InterPro" id="IPR029058">
    <property type="entry name" value="AB_hydrolase_fold"/>
</dbReference>
<feature type="signal peptide" evidence="5">
    <location>
        <begin position="1"/>
        <end position="18"/>
    </location>
</feature>
<feature type="chain" id="PRO_5035859452" evidence="5">
    <location>
        <begin position="19"/>
        <end position="344"/>
    </location>
</feature>
<evidence type="ECO:0000256" key="5">
    <source>
        <dbReference type="SAM" id="SignalP"/>
    </source>
</evidence>
<proteinExistence type="inferred from homology"/>
<protein>
    <submittedName>
        <fullName evidence="7">Jg2982 protein</fullName>
    </submittedName>
</protein>
<dbReference type="AlphaFoldDB" id="A0A8S4R993"/>
<accession>A0A8S4R993</accession>
<comment type="similarity">
    <text evidence="2 4">Belongs to the AB hydrolase superfamily. Lipase family.</text>
</comment>
<keyword evidence="3" id="KW-0964">Secreted</keyword>